<keyword evidence="9" id="KW-0812">Transmembrane</keyword>
<organism evidence="11 12">
    <name type="scientific">Pseudomonas fluorescens</name>
    <dbReference type="NCBI Taxonomy" id="294"/>
    <lineage>
        <taxon>Bacteria</taxon>
        <taxon>Pseudomonadati</taxon>
        <taxon>Pseudomonadota</taxon>
        <taxon>Gammaproteobacteria</taxon>
        <taxon>Pseudomonadales</taxon>
        <taxon>Pseudomonadaceae</taxon>
        <taxon>Pseudomonas</taxon>
    </lineage>
</organism>
<feature type="binding site" description="covalent" evidence="8">
    <location>
        <position position="57"/>
    </location>
    <ligand>
        <name>heme c</name>
        <dbReference type="ChEBI" id="CHEBI:61717"/>
    </ligand>
</feature>
<feature type="binding site" description="covalent" evidence="8">
    <location>
        <position position="53"/>
    </location>
    <ligand>
        <name>heme c</name>
        <dbReference type="ChEBI" id="CHEBI:61717"/>
    </ligand>
</feature>
<evidence type="ECO:0000256" key="6">
    <source>
        <dbReference type="ARBA" id="ARBA00023004"/>
    </source>
</evidence>
<keyword evidence="3 8" id="KW-0349">Heme</keyword>
<feature type="binding site" description="covalent" evidence="8">
    <location>
        <position position="102"/>
    </location>
    <ligand>
        <name>heme c</name>
        <dbReference type="ChEBI" id="CHEBI:61717"/>
    </ligand>
</feature>
<sequence length="125" mass="12928">MNQYLKLPGVPQAPFLAHSAMLATVVLSLGTLASALWPVQAVASQALVQRYACVGCHQANAQVVGPSWKGIAQKYAGSDTTAEQLAASIKAGGTSKWGPMPMPAQAQVPDGDAKSIAQWLLDGAQ</sequence>
<evidence type="ECO:0000256" key="8">
    <source>
        <dbReference type="PIRSR" id="PIRSR602324-1"/>
    </source>
</evidence>
<evidence type="ECO:0000256" key="2">
    <source>
        <dbReference type="ARBA" id="ARBA00022448"/>
    </source>
</evidence>
<dbReference type="EMBL" id="CABVGZ010000008">
    <property type="protein sequence ID" value="VVM57663.1"/>
    <property type="molecule type" value="Genomic_DNA"/>
</dbReference>
<reference evidence="11 12" key="1">
    <citation type="submission" date="2019-09" db="EMBL/GenBank/DDBJ databases">
        <authorList>
            <person name="Chandra G."/>
            <person name="Truman W A."/>
        </authorList>
    </citation>
    <scope>NUCLEOTIDE SEQUENCE [LARGE SCALE GENOMIC DNA]</scope>
    <source>
        <strain evidence="11">PS624</strain>
    </source>
</reference>
<dbReference type="PROSITE" id="PS51007">
    <property type="entry name" value="CYTC"/>
    <property type="match status" value="1"/>
</dbReference>
<dbReference type="RefSeq" id="WP_224794580.1">
    <property type="nucleotide sequence ID" value="NZ_CABVGZ010000008.1"/>
</dbReference>
<keyword evidence="9" id="KW-0472">Membrane</keyword>
<accession>A0A5E6QPS6</accession>
<dbReference type="GO" id="GO:0020037">
    <property type="term" value="F:heme binding"/>
    <property type="evidence" value="ECO:0007669"/>
    <property type="project" value="InterPro"/>
</dbReference>
<protein>
    <recommendedName>
        <fullName evidence="1">Cytochrome c-551</fullName>
    </recommendedName>
    <alternativeName>
        <fullName evidence="7">Cytochrome c551</fullName>
    </alternativeName>
</protein>
<keyword evidence="5" id="KW-0249">Electron transport</keyword>
<evidence type="ECO:0000313" key="11">
    <source>
        <dbReference type="EMBL" id="VVM57663.1"/>
    </source>
</evidence>
<comment type="PTM">
    <text evidence="8">Binds 1 heme c group covalently per subunit.</text>
</comment>
<gene>
    <name evidence="11" type="ORF">PS624_01122</name>
</gene>
<evidence type="ECO:0000256" key="9">
    <source>
        <dbReference type="SAM" id="Phobius"/>
    </source>
</evidence>
<evidence type="ECO:0000256" key="1">
    <source>
        <dbReference type="ARBA" id="ARBA00021020"/>
    </source>
</evidence>
<feature type="transmembrane region" description="Helical" evidence="9">
    <location>
        <begin position="15"/>
        <end position="37"/>
    </location>
</feature>
<evidence type="ECO:0000256" key="7">
    <source>
        <dbReference type="ARBA" id="ARBA00031244"/>
    </source>
</evidence>
<keyword evidence="9" id="KW-1133">Transmembrane helix</keyword>
<dbReference type="Proteomes" id="UP000326241">
    <property type="component" value="Unassembled WGS sequence"/>
</dbReference>
<dbReference type="GO" id="GO:0009055">
    <property type="term" value="F:electron transfer activity"/>
    <property type="evidence" value="ECO:0007669"/>
    <property type="project" value="InterPro"/>
</dbReference>
<evidence type="ECO:0000256" key="4">
    <source>
        <dbReference type="ARBA" id="ARBA00022723"/>
    </source>
</evidence>
<dbReference type="GO" id="GO:0005506">
    <property type="term" value="F:iron ion binding"/>
    <property type="evidence" value="ECO:0007669"/>
    <property type="project" value="InterPro"/>
</dbReference>
<evidence type="ECO:0000259" key="10">
    <source>
        <dbReference type="PROSITE" id="PS51007"/>
    </source>
</evidence>
<keyword evidence="6 8" id="KW-0408">Iron</keyword>
<evidence type="ECO:0000256" key="3">
    <source>
        <dbReference type="ARBA" id="ARBA00022617"/>
    </source>
</evidence>
<dbReference type="InterPro" id="IPR002324">
    <property type="entry name" value="Cyt_c_ID"/>
</dbReference>
<dbReference type="PRINTS" id="PR00606">
    <property type="entry name" value="CYTCHROMECID"/>
</dbReference>
<dbReference type="Gene3D" id="1.10.760.10">
    <property type="entry name" value="Cytochrome c-like domain"/>
    <property type="match status" value="1"/>
</dbReference>
<evidence type="ECO:0000256" key="5">
    <source>
        <dbReference type="ARBA" id="ARBA00022982"/>
    </source>
</evidence>
<dbReference type="SUPFAM" id="SSF46626">
    <property type="entry name" value="Cytochrome c"/>
    <property type="match status" value="1"/>
</dbReference>
<name>A0A5E6QPS6_PSEFL</name>
<keyword evidence="2" id="KW-0813">Transport</keyword>
<feature type="domain" description="Cytochrome c" evidence="10">
    <location>
        <begin position="39"/>
        <end position="124"/>
    </location>
</feature>
<evidence type="ECO:0000313" key="12">
    <source>
        <dbReference type="Proteomes" id="UP000326241"/>
    </source>
</evidence>
<keyword evidence="4 8" id="KW-0479">Metal-binding</keyword>
<dbReference type="Pfam" id="PF00034">
    <property type="entry name" value="Cytochrom_C"/>
    <property type="match status" value="1"/>
</dbReference>
<dbReference type="AlphaFoldDB" id="A0A5E6QPS6"/>
<dbReference type="InterPro" id="IPR009056">
    <property type="entry name" value="Cyt_c-like_dom"/>
</dbReference>
<dbReference type="InterPro" id="IPR036909">
    <property type="entry name" value="Cyt_c-like_dom_sf"/>
</dbReference>
<proteinExistence type="predicted"/>